<accession>A0ABY8ER80</accession>
<dbReference type="PROSITE" id="PS51072">
    <property type="entry name" value="MHD"/>
    <property type="match status" value="1"/>
</dbReference>
<dbReference type="CDD" id="cd09251">
    <property type="entry name" value="AP-2_Mu2_Cterm"/>
    <property type="match status" value="1"/>
</dbReference>
<dbReference type="InterPro" id="IPR043512">
    <property type="entry name" value="Mu2_C"/>
</dbReference>
<dbReference type="Gene3D" id="2.60.40.1170">
    <property type="entry name" value="Mu homology domain, subdomain B"/>
    <property type="match status" value="2"/>
</dbReference>
<keyword evidence="4" id="KW-0472">Membrane</keyword>
<dbReference type="InterPro" id="IPR011012">
    <property type="entry name" value="Longin-like_dom_sf"/>
</dbReference>
<evidence type="ECO:0000256" key="5">
    <source>
        <dbReference type="ARBA" id="ARBA00023176"/>
    </source>
</evidence>
<keyword evidence="2" id="KW-0254">Endocytosis</keyword>
<evidence type="ECO:0000256" key="4">
    <source>
        <dbReference type="ARBA" id="ARBA00023136"/>
    </source>
</evidence>
<evidence type="ECO:0000256" key="6">
    <source>
        <dbReference type="ARBA" id="ARBA00037878"/>
    </source>
</evidence>
<comment type="similarity">
    <text evidence="7">Belongs to the adaptor complexes medium subunit family.</text>
</comment>
<dbReference type="PANTHER" id="PTHR10529">
    <property type="entry name" value="AP COMPLEX SUBUNIT MU"/>
    <property type="match status" value="1"/>
</dbReference>
<keyword evidence="3 7" id="KW-0653">Protein transport</keyword>
<dbReference type="SUPFAM" id="SSF64356">
    <property type="entry name" value="SNARE-like"/>
    <property type="match status" value="1"/>
</dbReference>
<feature type="domain" description="MHD" evidence="8">
    <location>
        <begin position="181"/>
        <end position="442"/>
    </location>
</feature>
<gene>
    <name evidence="9" type="primary">APM4</name>
    <name evidence="9" type="ORF">GLX27_002710</name>
</gene>
<dbReference type="InterPro" id="IPR001392">
    <property type="entry name" value="Clathrin_mu"/>
</dbReference>
<keyword evidence="1 7" id="KW-0813">Transport</keyword>
<dbReference type="PRINTS" id="PR00314">
    <property type="entry name" value="CLATHRINADPT"/>
</dbReference>
<evidence type="ECO:0000313" key="9">
    <source>
        <dbReference type="EMBL" id="WFD48044.1"/>
    </source>
</evidence>
<dbReference type="Gene3D" id="3.30.450.60">
    <property type="match status" value="1"/>
</dbReference>
<evidence type="ECO:0000256" key="1">
    <source>
        <dbReference type="ARBA" id="ARBA00022448"/>
    </source>
</evidence>
<reference evidence="9 10" key="1">
    <citation type="journal article" date="2020" name="Elife">
        <title>Loss of centromere function drives karyotype evolution in closely related Malassezia species.</title>
        <authorList>
            <person name="Sankaranarayanan S.R."/>
            <person name="Ianiri G."/>
            <person name="Coelho M.A."/>
            <person name="Reza M.H."/>
            <person name="Thimmappa B.C."/>
            <person name="Ganguly P."/>
            <person name="Vadnala R.N."/>
            <person name="Sun S."/>
            <person name="Siddharthan R."/>
            <person name="Tellgren-Roth C."/>
            <person name="Dawson T.L."/>
            <person name="Heitman J."/>
            <person name="Sanyal K."/>
        </authorList>
    </citation>
    <scope>NUCLEOTIDE SEQUENCE [LARGE SCALE GENOMIC DNA]</scope>
    <source>
        <strain evidence="9">CBS14141</strain>
    </source>
</reference>
<evidence type="ECO:0000256" key="7">
    <source>
        <dbReference type="PIRNR" id="PIRNR005992"/>
    </source>
</evidence>
<dbReference type="InterPro" id="IPR043532">
    <property type="entry name" value="AP2_Mu_N"/>
</dbReference>
<dbReference type="PIRSF" id="PIRSF005992">
    <property type="entry name" value="Clathrin_mu"/>
    <property type="match status" value="1"/>
</dbReference>
<sequence length="443" mass="50533">MISGFFLFNLGGDLLISRLFRSDLRRGITDAFRAHVLPTADTAVPIVTLGSTSFLWVREEDVYLVAVTRCNANAALVFEFLYRFQSIWRTSFRAPLCEETVKKNFALVYELLDEIVDFGYPQNSEMNALKMYTANDDLRLDDGFHGDDLFWSISPPSHQQQQQKQQQQNISWRRPDVRYRKNECYVDVIETMHVLLSSDGTLLRSNVDGQVMMRAYLSGMPECSVGLSTEVGIDTSPRPSASTLPTTSAVKLSDCSFHPCVQLDSLERDRSIHFVPLDGDFELMRYRATDHIQLPLEVRATVEEVRDQRVVYTVHVRATLEPHLHANQVTVRIPTPRNAARARCSTQTGRAKLEAEEHAIVWRLPKVPGRTEHVLHAEATLVPATQLAQPWIRPPIDVHFSVLMFVASGFGIRYLKVTEKSQYRSVKWVRYMTRAAGSYQVRI</sequence>
<dbReference type="Proteomes" id="UP000818624">
    <property type="component" value="Chromosome 2"/>
</dbReference>
<dbReference type="Pfam" id="PF00928">
    <property type="entry name" value="Adap_comp_sub"/>
    <property type="match status" value="1"/>
</dbReference>
<keyword evidence="10" id="KW-1185">Reference proteome</keyword>
<dbReference type="EMBL" id="CP046235">
    <property type="protein sequence ID" value="WFD48044.1"/>
    <property type="molecule type" value="Genomic_DNA"/>
</dbReference>
<dbReference type="InterPro" id="IPR050431">
    <property type="entry name" value="Adaptor_comp_med_subunit"/>
</dbReference>
<dbReference type="InterPro" id="IPR028565">
    <property type="entry name" value="MHD"/>
</dbReference>
<evidence type="ECO:0000313" key="10">
    <source>
        <dbReference type="Proteomes" id="UP000818624"/>
    </source>
</evidence>
<proteinExistence type="inferred from homology"/>
<evidence type="ECO:0000256" key="2">
    <source>
        <dbReference type="ARBA" id="ARBA00022583"/>
    </source>
</evidence>
<comment type="subcellular location">
    <subcellularLocation>
        <location evidence="6">Membrane</location>
        <location evidence="6">Coated pit</location>
    </subcellularLocation>
</comment>
<protein>
    <submittedName>
        <fullName evidence="9">Clathrin associated protein complex medium subunit</fullName>
    </submittedName>
</protein>
<name>A0ABY8ER80_MALFU</name>
<dbReference type="SUPFAM" id="SSF49447">
    <property type="entry name" value="Second domain of Mu2 adaptin subunit (ap50) of ap2 adaptor"/>
    <property type="match status" value="1"/>
</dbReference>
<dbReference type="InterPro" id="IPR036168">
    <property type="entry name" value="AP2_Mu_C_sf"/>
</dbReference>
<organism evidence="9 10">
    <name type="scientific">Malassezia furfur</name>
    <name type="common">Pityriasis versicolor infection agent</name>
    <name type="synonym">Pityrosporum furfur</name>
    <dbReference type="NCBI Taxonomy" id="55194"/>
    <lineage>
        <taxon>Eukaryota</taxon>
        <taxon>Fungi</taxon>
        <taxon>Dikarya</taxon>
        <taxon>Basidiomycota</taxon>
        <taxon>Ustilaginomycotina</taxon>
        <taxon>Malasseziomycetes</taxon>
        <taxon>Malasseziales</taxon>
        <taxon>Malasseziaceae</taxon>
        <taxon>Malassezia</taxon>
    </lineage>
</organism>
<evidence type="ECO:0000256" key="3">
    <source>
        <dbReference type="ARBA" id="ARBA00022927"/>
    </source>
</evidence>
<evidence type="ECO:0000259" key="8">
    <source>
        <dbReference type="PROSITE" id="PS51072"/>
    </source>
</evidence>
<dbReference type="CDD" id="cd14836">
    <property type="entry name" value="AP2_Mu_N"/>
    <property type="match status" value="1"/>
</dbReference>
<keyword evidence="5" id="KW-0168">Coated pit</keyword>